<evidence type="ECO:0000313" key="3">
    <source>
        <dbReference type="Proteomes" id="UP001204953"/>
    </source>
</evidence>
<dbReference type="EMBL" id="JAMZMM010000130">
    <property type="protein sequence ID" value="MCP2729635.1"/>
    <property type="molecule type" value="Genomic_DNA"/>
</dbReference>
<organism evidence="2 3">
    <name type="scientific">Limnofasciculus baicalensis BBK-W-15</name>
    <dbReference type="NCBI Taxonomy" id="2699891"/>
    <lineage>
        <taxon>Bacteria</taxon>
        <taxon>Bacillati</taxon>
        <taxon>Cyanobacteriota</taxon>
        <taxon>Cyanophyceae</taxon>
        <taxon>Coleofasciculales</taxon>
        <taxon>Coleofasciculaceae</taxon>
        <taxon>Limnofasciculus</taxon>
        <taxon>Limnofasciculus baicalensis</taxon>
    </lineage>
</organism>
<evidence type="ECO:0000256" key="1">
    <source>
        <dbReference type="SAM" id="Coils"/>
    </source>
</evidence>
<gene>
    <name evidence="2" type="ORF">NJ959_14375</name>
</gene>
<dbReference type="Proteomes" id="UP001204953">
    <property type="component" value="Unassembled WGS sequence"/>
</dbReference>
<dbReference type="RefSeq" id="WP_254012416.1">
    <property type="nucleotide sequence ID" value="NZ_JAMZMM010000130.1"/>
</dbReference>
<keyword evidence="3" id="KW-1185">Reference proteome</keyword>
<sequence length="161" mass="18262">MSNDVKQWLAEIKELKQQLADTIRDRDAVTESAANWRELYNTEAQQRRTEAKLAQQQIETLKGQIQILQQESVQLKSENPNAASAIAEEVGKLQQVDQLQAKLQEVMIERDRLLDALKVEQGNHAQTRKSLTAVIGDTIDQLTKERVARSPSEDSQEIKNS</sequence>
<accession>A0AAE3GRZ4</accession>
<comment type="caution">
    <text evidence="2">The sequence shown here is derived from an EMBL/GenBank/DDBJ whole genome shotgun (WGS) entry which is preliminary data.</text>
</comment>
<dbReference type="AlphaFoldDB" id="A0AAE3GRZ4"/>
<name>A0AAE3GRZ4_9CYAN</name>
<evidence type="ECO:0000313" key="2">
    <source>
        <dbReference type="EMBL" id="MCP2729635.1"/>
    </source>
</evidence>
<keyword evidence="1" id="KW-0175">Coiled coil</keyword>
<reference evidence="2" key="1">
    <citation type="submission" date="2022-06" db="EMBL/GenBank/DDBJ databases">
        <title>New cyanobacteria of genus Symplocastrum in benthos of Lake Baikal.</title>
        <authorList>
            <person name="Sorokovikova E."/>
            <person name="Tikhonova I."/>
            <person name="Krasnopeev A."/>
            <person name="Evseev P."/>
            <person name="Gladkikh A."/>
            <person name="Belykh O."/>
        </authorList>
    </citation>
    <scope>NUCLEOTIDE SEQUENCE</scope>
    <source>
        <strain evidence="2">BBK-W-15</strain>
    </source>
</reference>
<proteinExistence type="predicted"/>
<protein>
    <submittedName>
        <fullName evidence="2">Uncharacterized protein</fullName>
    </submittedName>
</protein>
<feature type="coiled-coil region" evidence="1">
    <location>
        <begin position="5"/>
        <end position="116"/>
    </location>
</feature>